<dbReference type="Proteomes" id="UP000054771">
    <property type="component" value="Unassembled WGS sequence"/>
</dbReference>
<feature type="region of interest" description="Disordered" evidence="1">
    <location>
        <begin position="889"/>
        <end position="909"/>
    </location>
</feature>
<protein>
    <submittedName>
        <fullName evidence="2">Uncharacterized protein</fullName>
    </submittedName>
</protein>
<feature type="compositionally biased region" description="Polar residues" evidence="1">
    <location>
        <begin position="533"/>
        <end position="542"/>
    </location>
</feature>
<feature type="region of interest" description="Disordered" evidence="1">
    <location>
        <begin position="1106"/>
        <end position="1128"/>
    </location>
</feature>
<accession>A0A0U5G2K5</accession>
<feature type="region of interest" description="Disordered" evidence="1">
    <location>
        <begin position="610"/>
        <end position="706"/>
    </location>
</feature>
<proteinExistence type="predicted"/>
<feature type="region of interest" description="Disordered" evidence="1">
    <location>
        <begin position="429"/>
        <end position="592"/>
    </location>
</feature>
<name>A0A0U5G2K5_ASPCI</name>
<feature type="compositionally biased region" description="Low complexity" evidence="1">
    <location>
        <begin position="429"/>
        <end position="446"/>
    </location>
</feature>
<feature type="compositionally biased region" description="Polar residues" evidence="1">
    <location>
        <begin position="548"/>
        <end position="576"/>
    </location>
</feature>
<keyword evidence="3" id="KW-1185">Reference proteome</keyword>
<dbReference type="AlphaFoldDB" id="A0A0U5G2K5"/>
<organism evidence="2 3">
    <name type="scientific">Aspergillus calidoustus</name>
    <dbReference type="NCBI Taxonomy" id="454130"/>
    <lineage>
        <taxon>Eukaryota</taxon>
        <taxon>Fungi</taxon>
        <taxon>Dikarya</taxon>
        <taxon>Ascomycota</taxon>
        <taxon>Pezizomycotina</taxon>
        <taxon>Eurotiomycetes</taxon>
        <taxon>Eurotiomycetidae</taxon>
        <taxon>Eurotiales</taxon>
        <taxon>Aspergillaceae</taxon>
        <taxon>Aspergillus</taxon>
        <taxon>Aspergillus subgen. Nidulantes</taxon>
    </lineage>
</organism>
<feature type="compositionally biased region" description="Polar residues" evidence="1">
    <location>
        <begin position="1072"/>
        <end position="1091"/>
    </location>
</feature>
<dbReference type="OMA" id="HARDCKL"/>
<dbReference type="STRING" id="454130.A0A0U5G2K5"/>
<feature type="region of interest" description="Disordered" evidence="1">
    <location>
        <begin position="852"/>
        <end position="877"/>
    </location>
</feature>
<gene>
    <name evidence="2" type="ORF">ASPCAL07222</name>
</gene>
<reference evidence="3" key="1">
    <citation type="journal article" date="2016" name="Genome Announc.">
        <title>Draft genome sequences of fungus Aspergillus calidoustus.</title>
        <authorList>
            <person name="Horn F."/>
            <person name="Linde J."/>
            <person name="Mattern D.J."/>
            <person name="Walther G."/>
            <person name="Guthke R."/>
            <person name="Scherlach K."/>
            <person name="Martin K."/>
            <person name="Brakhage A.A."/>
            <person name="Petzke L."/>
            <person name="Valiante V."/>
        </authorList>
    </citation>
    <scope>NUCLEOTIDE SEQUENCE [LARGE SCALE GENOMIC DNA]</scope>
    <source>
        <strain evidence="3">SF006504</strain>
    </source>
</reference>
<feature type="compositionally biased region" description="Polar residues" evidence="1">
    <location>
        <begin position="465"/>
        <end position="483"/>
    </location>
</feature>
<evidence type="ECO:0000313" key="3">
    <source>
        <dbReference type="Proteomes" id="UP000054771"/>
    </source>
</evidence>
<feature type="compositionally biased region" description="Polar residues" evidence="1">
    <location>
        <begin position="889"/>
        <end position="900"/>
    </location>
</feature>
<evidence type="ECO:0000256" key="1">
    <source>
        <dbReference type="SAM" id="MobiDB-lite"/>
    </source>
</evidence>
<evidence type="ECO:0000313" key="2">
    <source>
        <dbReference type="EMBL" id="CEL06113.1"/>
    </source>
</evidence>
<sequence>MSSSHSETARGGHASECIAELSLRLANAIGETRAPLKPLKKPHCFSLNTDHTLFIFSTQLLKALLTESPSVSSLNGLLSVVHQQRDKITHTLERVSLRSLAEYLLKSPTDDGCELGLSLLVGEPKCLLDTASMSSQINVPQLDNLLQLAQKSLILKIYTIFTNESSTAQLRRISGKALAELLYNSEGNCQLVGEMANKDSARPIINTLECPDTVLSFLASAILARLYSSRVGNASPWGPWGQDNSYSRIMNDLQLEENAIKQYYFYVRAKRQPSSGERVALPMYCLLESDGENKSGLPQGSVLLGLDEGRLDFLHCDKDAEGRVFTYMVLQPTKAPNSRCVVAGGQEGGKLFLSLHIDARDSVMINNQKRRLQVVCFGIAIENDLTNLKRGLEATGVLSQRQRPRRSSSLMIPLDDLDHIDQIDRKFSQSSYSSSASSTTDQATSAVPSLKEALSPVDELDHVSETSNDSSPQSPLTELSRTPTDYIISSPRKQRVSQPISPGLSRGDGVTKKSAVSELVVPPKNPRTRQAKANHQNIVNDMQETKPNEGQTNVSGPAHSTRSRASQSRTDVSASTGPKYGRSDTQESLVFTTHRPKGKLYTALSKTVVGHTEDHDTSEGFGEQGHQVGTELTSVPSPLPGGTGLTLHKKSKKRDSAGCTSQRAAPRPKGQSKGVNKRRGKANPKERAETLSPTTASTGNDKHGQQPEVFVEAPQRNAAANDHECDSSPLPEMSDQLKDSIDARNFPKHTRRKAFGASALRQQDYSNGSIVEASRSLAQLETSCDLNRTLSSSAHTKSNSDKQQSSGQTVAEKLIAVLEESGILPEHFDENWDKENIENNAEDVLIPEEPHTYSSLFSSNGTQGTSSPQEAGMSLQGTTVVEPRSTVSLAGTQHSSLQTGTDRDPSKTSFRKRAGIFGRTGYEPKRARKISSLITTSSIEPQSTQSTVQFCQTRPRTQPKEDSRIAFPFHEISGNASVGPQMPGLSDANASDIISAGNEPENRCLTPVKPLHSVQQRGHNHAGISLEPNFKITIDKNGSPRRSQGKSEQFTAPQRAPSSTQTIARAIAEPSAVSSAPQVSTSRTEKQSSFNREGVSKVAVPCRIELSKMPQEQRLTDGDDGQGEDLRGSSASELLSRMAAPDSKRAFGLTSDTSHRQTLLQELHREVERTLVNTDEQLYRYIEAERKAVYEVLEEYRNTINRVIEAQTKRIALCQQEKASIMQKYAVCQGPGPRLQEDLGKGV</sequence>
<feature type="compositionally biased region" description="Polar residues" evidence="1">
    <location>
        <begin position="1040"/>
        <end position="1063"/>
    </location>
</feature>
<feature type="region of interest" description="Disordered" evidence="1">
    <location>
        <begin position="1016"/>
        <end position="1094"/>
    </location>
</feature>
<dbReference type="OrthoDB" id="5374844at2759"/>
<dbReference type="EMBL" id="CDMC01000005">
    <property type="protein sequence ID" value="CEL06113.1"/>
    <property type="molecule type" value="Genomic_DNA"/>
</dbReference>
<feature type="region of interest" description="Disordered" evidence="1">
    <location>
        <begin position="939"/>
        <end position="960"/>
    </location>
</feature>
<feature type="compositionally biased region" description="Polar residues" evidence="1">
    <location>
        <begin position="939"/>
        <end position="956"/>
    </location>
</feature>